<gene>
    <name evidence="7" type="ORF">DI565_01705</name>
</gene>
<dbReference type="AlphaFoldDB" id="A0A2W5KTP5"/>
<evidence type="ECO:0000256" key="5">
    <source>
        <dbReference type="SAM" id="MobiDB-lite"/>
    </source>
</evidence>
<evidence type="ECO:0000256" key="4">
    <source>
        <dbReference type="PIRNR" id="PIRNR006707"/>
    </source>
</evidence>
<dbReference type="InterPro" id="IPR000835">
    <property type="entry name" value="HTH_MarR-typ"/>
</dbReference>
<dbReference type="Proteomes" id="UP000249577">
    <property type="component" value="Unassembled WGS sequence"/>
</dbReference>
<dbReference type="GO" id="GO:0003700">
    <property type="term" value="F:DNA-binding transcription factor activity"/>
    <property type="evidence" value="ECO:0007669"/>
    <property type="project" value="InterPro"/>
</dbReference>
<dbReference type="InterPro" id="IPR026282">
    <property type="entry name" value="MJ1563"/>
</dbReference>
<dbReference type="Gene3D" id="1.10.10.10">
    <property type="entry name" value="Winged helix-like DNA-binding domain superfamily/Winged helix DNA-binding domain"/>
    <property type="match status" value="1"/>
</dbReference>
<dbReference type="PANTHER" id="PTHR38465:SF1">
    <property type="entry name" value="HTH-TYPE TRANSCRIPTIONAL REGULATOR MJ1563-RELATED"/>
    <property type="match status" value="1"/>
</dbReference>
<accession>A0A2W5KTP5</accession>
<evidence type="ECO:0000313" key="8">
    <source>
        <dbReference type="Proteomes" id="UP000249577"/>
    </source>
</evidence>
<evidence type="ECO:0000259" key="6">
    <source>
        <dbReference type="Pfam" id="PF12802"/>
    </source>
</evidence>
<organism evidence="7 8">
    <name type="scientific">Ancylobacter novellus</name>
    <name type="common">Thiobacillus novellus</name>
    <dbReference type="NCBI Taxonomy" id="921"/>
    <lineage>
        <taxon>Bacteria</taxon>
        <taxon>Pseudomonadati</taxon>
        <taxon>Pseudomonadota</taxon>
        <taxon>Alphaproteobacteria</taxon>
        <taxon>Hyphomicrobiales</taxon>
        <taxon>Xanthobacteraceae</taxon>
        <taxon>Ancylobacter</taxon>
    </lineage>
</organism>
<evidence type="ECO:0000256" key="1">
    <source>
        <dbReference type="ARBA" id="ARBA00023015"/>
    </source>
</evidence>
<proteinExistence type="inferred from homology"/>
<keyword evidence="2 4" id="KW-0238">DNA-binding</keyword>
<dbReference type="SUPFAM" id="SSF46785">
    <property type="entry name" value="Winged helix' DNA-binding domain"/>
    <property type="match status" value="1"/>
</dbReference>
<comment type="caution">
    <text evidence="7">The sequence shown here is derived from an EMBL/GenBank/DDBJ whole genome shotgun (WGS) entry which is preliminary data.</text>
</comment>
<sequence>MERFVLHWGEMGARWGVNRSVAQIHGYLFIVGRPVDADELTRELAISRSNVSGSLKELQQLGLARLVHRVGDRKDHFETLGDPWEMAMQVAEARRQREIQPTLDALKALSEEAGADAETPEITRRRIVELSAFGQELDVWYREIKRLPIGTLRGLMRMGAKIARFMPGGRGGAAEERPQPQSEGERT</sequence>
<dbReference type="InterPro" id="IPR052362">
    <property type="entry name" value="HTH-GbsR_regulator"/>
</dbReference>
<evidence type="ECO:0000256" key="3">
    <source>
        <dbReference type="ARBA" id="ARBA00023163"/>
    </source>
</evidence>
<reference evidence="7 8" key="1">
    <citation type="submission" date="2017-08" db="EMBL/GenBank/DDBJ databases">
        <title>Infants hospitalized years apart are colonized by the same room-sourced microbial strains.</title>
        <authorList>
            <person name="Brooks B."/>
            <person name="Olm M.R."/>
            <person name="Firek B.A."/>
            <person name="Baker R."/>
            <person name="Thomas B.C."/>
            <person name="Morowitz M.J."/>
            <person name="Banfield J.F."/>
        </authorList>
    </citation>
    <scope>NUCLEOTIDE SEQUENCE [LARGE SCALE GENOMIC DNA]</scope>
    <source>
        <strain evidence="7">S2_005_003_R2_43</strain>
    </source>
</reference>
<dbReference type="GO" id="GO:0003677">
    <property type="term" value="F:DNA binding"/>
    <property type="evidence" value="ECO:0007669"/>
    <property type="project" value="UniProtKB-UniRule"/>
</dbReference>
<evidence type="ECO:0000256" key="2">
    <source>
        <dbReference type="ARBA" id="ARBA00023125"/>
    </source>
</evidence>
<evidence type="ECO:0000313" key="7">
    <source>
        <dbReference type="EMBL" id="PZQ19364.1"/>
    </source>
</evidence>
<name>A0A2W5KTP5_ANCNO</name>
<protein>
    <recommendedName>
        <fullName evidence="4">HTH-type transcriptional regulator</fullName>
    </recommendedName>
</protein>
<keyword evidence="3 4" id="KW-0804">Transcription</keyword>
<dbReference type="InterPro" id="IPR036388">
    <property type="entry name" value="WH-like_DNA-bd_sf"/>
</dbReference>
<feature type="region of interest" description="Disordered" evidence="5">
    <location>
        <begin position="166"/>
        <end position="187"/>
    </location>
</feature>
<dbReference type="InterPro" id="IPR036390">
    <property type="entry name" value="WH_DNA-bd_sf"/>
</dbReference>
<dbReference type="Pfam" id="PF12802">
    <property type="entry name" value="MarR_2"/>
    <property type="match status" value="1"/>
</dbReference>
<comment type="similarity">
    <text evidence="4">Belongs to the GbsR family.</text>
</comment>
<feature type="domain" description="HTH marR-type" evidence="6">
    <location>
        <begin position="29"/>
        <end position="74"/>
    </location>
</feature>
<dbReference type="PIRSF" id="PIRSF006707">
    <property type="entry name" value="MJ1563"/>
    <property type="match status" value="1"/>
</dbReference>
<dbReference type="PANTHER" id="PTHR38465">
    <property type="entry name" value="HTH-TYPE TRANSCRIPTIONAL REGULATOR MJ1563-RELATED"/>
    <property type="match status" value="1"/>
</dbReference>
<keyword evidence="1 4" id="KW-0805">Transcription regulation</keyword>
<dbReference type="EMBL" id="QFPN01000001">
    <property type="protein sequence ID" value="PZQ19364.1"/>
    <property type="molecule type" value="Genomic_DNA"/>
</dbReference>
<feature type="compositionally biased region" description="Basic and acidic residues" evidence="5">
    <location>
        <begin position="173"/>
        <end position="187"/>
    </location>
</feature>